<comment type="caution">
    <text evidence="2">Lacks conserved residue(s) required for the propagation of feature annotation.</text>
</comment>
<dbReference type="KEGG" id="elut:CKA38_03010"/>
<dbReference type="GO" id="GO:0009295">
    <property type="term" value="C:nucleoid"/>
    <property type="evidence" value="ECO:0007669"/>
    <property type="project" value="TreeGrafter"/>
</dbReference>
<evidence type="ECO:0000313" key="5">
    <source>
        <dbReference type="EMBL" id="AWI08364.1"/>
    </source>
</evidence>
<dbReference type="PROSITE" id="PS50935">
    <property type="entry name" value="SSB"/>
    <property type="match status" value="1"/>
</dbReference>
<dbReference type="PIRSF" id="PIRSF002070">
    <property type="entry name" value="SSB"/>
    <property type="match status" value="1"/>
</dbReference>
<keyword evidence="6" id="KW-1185">Reference proteome</keyword>
<keyword evidence="1 2" id="KW-0238">DNA-binding</keyword>
<dbReference type="NCBIfam" id="TIGR00621">
    <property type="entry name" value="ssb"/>
    <property type="match status" value="1"/>
</dbReference>
<evidence type="ECO:0000313" key="6">
    <source>
        <dbReference type="Proteomes" id="UP000244896"/>
    </source>
</evidence>
<dbReference type="GO" id="GO:0006260">
    <property type="term" value="P:DNA replication"/>
    <property type="evidence" value="ECO:0007669"/>
    <property type="project" value="InterPro"/>
</dbReference>
<evidence type="ECO:0000256" key="2">
    <source>
        <dbReference type="HAMAP-Rule" id="MF_00984"/>
    </source>
</evidence>
<dbReference type="PANTHER" id="PTHR10302:SF27">
    <property type="entry name" value="SINGLE-STRANDED DNA-BINDING PROTEIN"/>
    <property type="match status" value="1"/>
</dbReference>
<dbReference type="Pfam" id="PF00436">
    <property type="entry name" value="SSB"/>
    <property type="match status" value="1"/>
</dbReference>
<dbReference type="PANTHER" id="PTHR10302">
    <property type="entry name" value="SINGLE-STRANDED DNA-BINDING PROTEIN"/>
    <property type="match status" value="1"/>
</dbReference>
<reference evidence="5 6" key="1">
    <citation type="journal article" date="2018" name="Syst. Appl. Microbiol.">
        <title>Ereboglobus luteus gen. nov. sp. nov. from cockroach guts, and new insights into the oxygen relationship of the genera Opitutus and Didymococcus (Verrucomicrobia: Opitutaceae).</title>
        <authorList>
            <person name="Tegtmeier D."/>
            <person name="Belitz A."/>
            <person name="Radek R."/>
            <person name="Heimerl T."/>
            <person name="Brune A."/>
        </authorList>
    </citation>
    <scope>NUCLEOTIDE SEQUENCE [LARGE SCALE GENOMIC DNA]</scope>
    <source>
        <strain evidence="5 6">Ho45</strain>
    </source>
</reference>
<evidence type="ECO:0000256" key="1">
    <source>
        <dbReference type="ARBA" id="ARBA00023125"/>
    </source>
</evidence>
<dbReference type="OrthoDB" id="9809878at2"/>
<proteinExistence type="inferred from homology"/>
<dbReference type="InterPro" id="IPR012340">
    <property type="entry name" value="NA-bd_OB-fold"/>
</dbReference>
<name>A0A2U8E0Z1_9BACT</name>
<evidence type="ECO:0000256" key="3">
    <source>
        <dbReference type="PIRNR" id="PIRNR002070"/>
    </source>
</evidence>
<dbReference type="AlphaFoldDB" id="A0A2U8E0Z1"/>
<dbReference type="HAMAP" id="MF_00984">
    <property type="entry name" value="SSB"/>
    <property type="match status" value="1"/>
</dbReference>
<dbReference type="CDD" id="cd04496">
    <property type="entry name" value="SSB_OBF"/>
    <property type="match status" value="1"/>
</dbReference>
<gene>
    <name evidence="5" type="ORF">CKA38_03010</name>
</gene>
<dbReference type="GO" id="GO:0003697">
    <property type="term" value="F:single-stranded DNA binding"/>
    <property type="evidence" value="ECO:0007669"/>
    <property type="project" value="UniProtKB-UniRule"/>
</dbReference>
<dbReference type="SUPFAM" id="SSF50249">
    <property type="entry name" value="Nucleic acid-binding proteins"/>
    <property type="match status" value="1"/>
</dbReference>
<sequence length="159" mass="17701">MASFNQVILIGNLTRDPELRVTPRGTSICQFGIAVNRTYKDESGNSKEEVNFFDIEAWGKQGEVISKFMSKGRPIFVQGRLKQDSWEDKATGQKRSKVKIVLEGFQFIGSRDGGQQGGGSSEENFDQASPVERNSPPPRPPMRNNPPPAQDNIDEDVPF</sequence>
<dbReference type="InterPro" id="IPR011344">
    <property type="entry name" value="ssDNA-bd"/>
</dbReference>
<dbReference type="RefSeq" id="WP_108824170.1">
    <property type="nucleotide sequence ID" value="NZ_CP023004.1"/>
</dbReference>
<feature type="region of interest" description="Disordered" evidence="4">
    <location>
        <begin position="109"/>
        <end position="159"/>
    </location>
</feature>
<comment type="subunit">
    <text evidence="2">Homotetramer.</text>
</comment>
<accession>A0A2U8E0Z1</accession>
<dbReference type="Proteomes" id="UP000244896">
    <property type="component" value="Chromosome"/>
</dbReference>
<organism evidence="5 6">
    <name type="scientific">Ereboglobus luteus</name>
    <dbReference type="NCBI Taxonomy" id="1796921"/>
    <lineage>
        <taxon>Bacteria</taxon>
        <taxon>Pseudomonadati</taxon>
        <taxon>Verrucomicrobiota</taxon>
        <taxon>Opitutia</taxon>
        <taxon>Opitutales</taxon>
        <taxon>Opitutaceae</taxon>
        <taxon>Ereboglobus</taxon>
    </lineage>
</organism>
<dbReference type="EMBL" id="CP023004">
    <property type="protein sequence ID" value="AWI08364.1"/>
    <property type="molecule type" value="Genomic_DNA"/>
</dbReference>
<protein>
    <recommendedName>
        <fullName evidence="2 3">Single-stranded DNA-binding protein</fullName>
        <shortName evidence="2">SSB</shortName>
    </recommendedName>
</protein>
<evidence type="ECO:0000256" key="4">
    <source>
        <dbReference type="SAM" id="MobiDB-lite"/>
    </source>
</evidence>
<feature type="compositionally biased region" description="Pro residues" evidence="4">
    <location>
        <begin position="135"/>
        <end position="149"/>
    </location>
</feature>
<feature type="compositionally biased region" description="Gly residues" evidence="4">
    <location>
        <begin position="111"/>
        <end position="120"/>
    </location>
</feature>
<dbReference type="Gene3D" id="2.40.50.140">
    <property type="entry name" value="Nucleic acid-binding proteins"/>
    <property type="match status" value="1"/>
</dbReference>
<dbReference type="InterPro" id="IPR000424">
    <property type="entry name" value="Primosome_PriB/ssb"/>
</dbReference>